<dbReference type="AlphaFoldDB" id="A0A9P8NWP4"/>
<protein>
    <submittedName>
        <fullName evidence="1">Uncharacterized protein</fullName>
    </submittedName>
</protein>
<reference evidence="1" key="1">
    <citation type="journal article" date="2021" name="Open Biol.">
        <title>Shared evolutionary footprints suggest mitochondrial oxidative damage underlies multiple complex I losses in fungi.</title>
        <authorList>
            <person name="Schikora-Tamarit M.A."/>
            <person name="Marcet-Houben M."/>
            <person name="Nosek J."/>
            <person name="Gabaldon T."/>
        </authorList>
    </citation>
    <scope>NUCLEOTIDE SEQUENCE</scope>
    <source>
        <strain evidence="1">NCAIM Y.01608</strain>
    </source>
</reference>
<sequence length="69" mass="7665">MKYEIPITNQKSFNDFGRTLIPEYCSDRATASFSVTSKIGSINFGLYSNFEDMIVIPANAQESQAMSST</sequence>
<gene>
    <name evidence="1" type="ORF">OGATHE_005324</name>
</gene>
<evidence type="ECO:0000313" key="1">
    <source>
        <dbReference type="EMBL" id="KAH3660992.1"/>
    </source>
</evidence>
<evidence type="ECO:0000313" key="2">
    <source>
        <dbReference type="Proteomes" id="UP000788993"/>
    </source>
</evidence>
<comment type="caution">
    <text evidence="1">The sequence shown here is derived from an EMBL/GenBank/DDBJ whole genome shotgun (WGS) entry which is preliminary data.</text>
</comment>
<dbReference type="EMBL" id="JAEUBD010001468">
    <property type="protein sequence ID" value="KAH3660992.1"/>
    <property type="molecule type" value="Genomic_DNA"/>
</dbReference>
<organism evidence="1 2">
    <name type="scientific">Ogataea polymorpha</name>
    <dbReference type="NCBI Taxonomy" id="460523"/>
    <lineage>
        <taxon>Eukaryota</taxon>
        <taxon>Fungi</taxon>
        <taxon>Dikarya</taxon>
        <taxon>Ascomycota</taxon>
        <taxon>Saccharomycotina</taxon>
        <taxon>Pichiomycetes</taxon>
        <taxon>Pichiales</taxon>
        <taxon>Pichiaceae</taxon>
        <taxon>Ogataea</taxon>
    </lineage>
</organism>
<proteinExistence type="predicted"/>
<keyword evidence="2" id="KW-1185">Reference proteome</keyword>
<accession>A0A9P8NWP4</accession>
<reference evidence="1" key="2">
    <citation type="submission" date="2021-01" db="EMBL/GenBank/DDBJ databases">
        <authorList>
            <person name="Schikora-Tamarit M.A."/>
        </authorList>
    </citation>
    <scope>NUCLEOTIDE SEQUENCE</scope>
    <source>
        <strain evidence="1">NCAIM Y.01608</strain>
    </source>
</reference>
<dbReference type="Proteomes" id="UP000788993">
    <property type="component" value="Unassembled WGS sequence"/>
</dbReference>
<name>A0A9P8NWP4_9ASCO</name>